<proteinExistence type="predicted"/>
<feature type="compositionally biased region" description="Low complexity" evidence="2">
    <location>
        <begin position="10"/>
        <end position="46"/>
    </location>
</feature>
<dbReference type="GO" id="GO:0042407">
    <property type="term" value="P:cristae formation"/>
    <property type="evidence" value="ECO:0007669"/>
    <property type="project" value="TreeGrafter"/>
</dbReference>
<feature type="region of interest" description="Disordered" evidence="2">
    <location>
        <begin position="1206"/>
        <end position="1228"/>
    </location>
</feature>
<reference evidence="4 5" key="2">
    <citation type="journal article" date="2015" name="Eukaryot. Cell">
        <title>Asexual propagation of a virulent clone complex in a human and feline outbreak of sporotrichosis.</title>
        <authorList>
            <person name="Teixeira Mde M."/>
            <person name="Rodrigues A.M."/>
            <person name="Tsui C.K."/>
            <person name="de Almeida L.G."/>
            <person name="Van Diepeningen A.D."/>
            <person name="van den Ende B.G."/>
            <person name="Fernandes G.F."/>
            <person name="Kano R."/>
            <person name="Hamelin R.C."/>
            <person name="Lopes-Bezerra L.M."/>
            <person name="Vasconcelos A.T."/>
            <person name="de Hoog S."/>
            <person name="de Camargo Z.P."/>
            <person name="Felipe M.S."/>
        </authorList>
    </citation>
    <scope>NUCLEOTIDE SEQUENCE [LARGE SCALE GENOMIC DNA]</scope>
    <source>
        <strain evidence="4 5">1099-18</strain>
    </source>
</reference>
<dbReference type="EMBL" id="AXCR01000010">
    <property type="protein sequence ID" value="KJR83077.1"/>
    <property type="molecule type" value="Genomic_DNA"/>
</dbReference>
<evidence type="ECO:0000256" key="2">
    <source>
        <dbReference type="SAM" id="MobiDB-lite"/>
    </source>
</evidence>
<dbReference type="RefSeq" id="XP_016585753.1">
    <property type="nucleotide sequence ID" value="XM_016730699.1"/>
</dbReference>
<dbReference type="Proteomes" id="UP000033710">
    <property type="component" value="Unassembled WGS sequence"/>
</dbReference>
<dbReference type="InterPro" id="IPR001623">
    <property type="entry name" value="DnaJ_domain"/>
</dbReference>
<protein>
    <recommendedName>
        <fullName evidence="3">J domain-containing protein</fullName>
    </recommendedName>
</protein>
<dbReference type="GeneID" id="27665976"/>
<accession>A0A0F2M044</accession>
<dbReference type="OrthoDB" id="666364at2759"/>
<dbReference type="SUPFAM" id="SSF46565">
    <property type="entry name" value="Chaperone J-domain"/>
    <property type="match status" value="1"/>
</dbReference>
<reference evidence="4 5" key="1">
    <citation type="journal article" date="2014" name="BMC Genomics">
        <title>Comparative genomics of the major fungal agents of human and animal Sporotrichosis: Sporothrix schenckii and Sporothrix brasiliensis.</title>
        <authorList>
            <person name="Teixeira M.M."/>
            <person name="de Almeida L.G."/>
            <person name="Kubitschek-Barreira P."/>
            <person name="Alves F.L."/>
            <person name="Kioshima E.S."/>
            <person name="Abadio A.K."/>
            <person name="Fernandes L."/>
            <person name="Derengowski L.S."/>
            <person name="Ferreira K.S."/>
            <person name="Souza R.C."/>
            <person name="Ruiz J.C."/>
            <person name="de Andrade N.C."/>
            <person name="Paes H.C."/>
            <person name="Nicola A.M."/>
            <person name="Albuquerque P."/>
            <person name="Gerber A.L."/>
            <person name="Martins V.P."/>
            <person name="Peconick L.D."/>
            <person name="Neto A.V."/>
            <person name="Chaucanez C.B."/>
            <person name="Silva P.A."/>
            <person name="Cunha O.L."/>
            <person name="de Oliveira F.F."/>
            <person name="dos Santos T.C."/>
            <person name="Barros A.L."/>
            <person name="Soares M.A."/>
            <person name="de Oliveira L.M."/>
            <person name="Marini M.M."/>
            <person name="Villalobos-Duno H."/>
            <person name="Cunha M.M."/>
            <person name="de Hoog S."/>
            <person name="da Silveira J.F."/>
            <person name="Henrissat B."/>
            <person name="Nino-Vega G.A."/>
            <person name="Cisalpino P.S."/>
            <person name="Mora-Montes H.M."/>
            <person name="Almeida S.R."/>
            <person name="Stajich J.E."/>
            <person name="Lopes-Bezerra L.M."/>
            <person name="Vasconcelos A.T."/>
            <person name="Felipe M.S."/>
        </authorList>
    </citation>
    <scope>NUCLEOTIDE SEQUENCE [LARGE SCALE GENOMIC DNA]</scope>
    <source>
        <strain evidence="4 5">1099-18</strain>
    </source>
</reference>
<feature type="region of interest" description="Disordered" evidence="2">
    <location>
        <begin position="1101"/>
        <end position="1128"/>
    </location>
</feature>
<dbReference type="InterPro" id="IPR024586">
    <property type="entry name" value="DnaJ-like_C11_C"/>
</dbReference>
<dbReference type="Gene3D" id="1.10.287.110">
    <property type="entry name" value="DnaJ domain"/>
    <property type="match status" value="1"/>
</dbReference>
<dbReference type="GO" id="GO:0005739">
    <property type="term" value="C:mitochondrion"/>
    <property type="evidence" value="ECO:0007669"/>
    <property type="project" value="GOC"/>
</dbReference>
<evidence type="ECO:0000259" key="3">
    <source>
        <dbReference type="PROSITE" id="PS50076"/>
    </source>
</evidence>
<feature type="compositionally biased region" description="Acidic residues" evidence="2">
    <location>
        <begin position="464"/>
        <end position="477"/>
    </location>
</feature>
<comment type="caution">
    <text evidence="4">The sequence shown here is derived from an EMBL/GenBank/DDBJ whole genome shotgun (WGS) entry which is preliminary data.</text>
</comment>
<dbReference type="VEuPathDB" id="FungiDB:SPSK_03884"/>
<dbReference type="PANTHER" id="PTHR44157">
    <property type="entry name" value="DNAJ HOMOLOG SUBFAMILY C MEMBER 11"/>
    <property type="match status" value="1"/>
</dbReference>
<organism evidence="4 5">
    <name type="scientific">Sporothrix schenckii 1099-18</name>
    <dbReference type="NCBI Taxonomy" id="1397361"/>
    <lineage>
        <taxon>Eukaryota</taxon>
        <taxon>Fungi</taxon>
        <taxon>Dikarya</taxon>
        <taxon>Ascomycota</taxon>
        <taxon>Pezizomycotina</taxon>
        <taxon>Sordariomycetes</taxon>
        <taxon>Sordariomycetidae</taxon>
        <taxon>Ophiostomatales</taxon>
        <taxon>Ophiostomataceae</taxon>
        <taxon>Sporothrix</taxon>
    </lineage>
</organism>
<dbReference type="InterPro" id="IPR052243">
    <property type="entry name" value="Mito_inner_membrane_organizer"/>
</dbReference>
<feature type="compositionally biased region" description="Low complexity" evidence="2">
    <location>
        <begin position="94"/>
        <end position="108"/>
    </location>
</feature>
<gene>
    <name evidence="4" type="ORF">SPSK_03884</name>
</gene>
<name>A0A0F2M044_SPOSC</name>
<keyword evidence="1" id="KW-0143">Chaperone</keyword>
<feature type="region of interest" description="Disordered" evidence="2">
    <location>
        <begin position="932"/>
        <end position="957"/>
    </location>
</feature>
<dbReference type="PROSITE" id="PS50076">
    <property type="entry name" value="DNAJ_2"/>
    <property type="match status" value="1"/>
</dbReference>
<sequence>MSDTRRRSSRSSSTAHLRSSGGSSSTNNPSSSDTASNVSSSSATSSSRHRSARHSGAPSNRSSTSLHRIAGSSSNRSRESLAPSTPSDRPSRKSGASSSSTSSSSAATLQPPATDPGPSTGTGGIYGNLAGRASESRFSLTDQFASTRSVLDFGFDDTASSIFDAQSMLSVGTARAPSVYGYDGYDAYDGYEAAAAAAAAASVGGVGGLDPFAELGSMTPTASSTGNGLQGSPWQAEEEYLGGAYSTVLEENEDEDDAATIGGGRSDANSDGNDLTDDNDTTEQTPTKQKKRSRAHSSADVTVIGGGGGSSSSQKSPPRDAEILDELQDPLRLPVPVLPPAQRGPRSSIAAASAPPPARIPASRVHRSYYDLFCLSREQLPPPNGAQIRAAYFRLFRLLNSTVSNGSASNDPDKANLMPTALRPFAAAYFLEIQNAFETLIDPIRRLEYDRYLDDLEDNRTGDGLDDDDDDDSESEVDDGKSGKSKMTRSSDKATTAPTAPTVPTAAYPSPQAPAFVRKYDFQTTTDLGARYTVSGAHHRAGQLLPAAPNVASLDYSLTQSVRVGLPALRQYTEASLFQLQCRLQKARRLLHEHYGIGPEPAAQNSFKSRDGRTYYYTRRHSSTSSAAAAADQPLWPIRCGIPIVSLSASTYSLSTAAAAAGAVLPLGDRFQPLLPEVLGPARIAQLAHTRATGCVVLGYRQEFWSGSALANPPGSAPGPPPPSVVVDVEAEVLPRAAVTVRIAQTVQLPAAAHKLERRIFGHPSNERIHVEAMVQTGESSLFSNRLLVLSPSPSLPRFGLGLSRRVGSGNGNIFLCADSGNAWWSSSSSSSLDSVSSVFAPLIPPMVEVGYSMSPHQLGLHAGRPLTGPADRGLKGVDIDMDTLGSVTAYSSDRRNPVSPHGTWTVSAATTGYGSAAAYLRYGRTVFLTPLGRTPPSTAASNSRRSRRQRQSPQRAVRVEAELCAADCYFSDGYLAVRALAPVRWWGLRNGWTSNATTSFRSSTPASTTPPKLGLEVALSASSGHVHISLYWSRLGQRFKLPFLLLPNPASIAASSSTSATHAAAKLFVWAAIAPVAVMAVREVARIYWRAATKQWKSSRSKARAKRRGLTGEAAATAGYEHETADDAHDAGFDFDEEEEQAITHHRAEADELTMILASAVDAQRVLEQQMRQRSVIRSSTASDNDHHHHNELVIISAKYGVALADDPDDPDTGHTRNDSATSGLGHGIHAASPPVTAMASRNGWAPDYEVADVTAAVSALIVTGGSGNDATDSDYLYIPAGLQKGRLLGFWDPAPSYRSKKYSDGQPTAPTQRRAARGKKVLHVRYLWNGLERVAEVGDRAELRLP</sequence>
<feature type="domain" description="J" evidence="3">
    <location>
        <begin position="368"/>
        <end position="453"/>
    </location>
</feature>
<evidence type="ECO:0000313" key="5">
    <source>
        <dbReference type="Proteomes" id="UP000033710"/>
    </source>
</evidence>
<dbReference type="InterPro" id="IPR036869">
    <property type="entry name" value="J_dom_sf"/>
</dbReference>
<dbReference type="KEGG" id="ssck:SPSK_03884"/>
<dbReference type="Pfam" id="PF11875">
    <property type="entry name" value="DnaJ-like_C11_C"/>
    <property type="match status" value="1"/>
</dbReference>
<feature type="compositionally biased region" description="Polar residues" evidence="2">
    <location>
        <begin position="60"/>
        <end position="75"/>
    </location>
</feature>
<evidence type="ECO:0000256" key="1">
    <source>
        <dbReference type="ARBA" id="ARBA00023186"/>
    </source>
</evidence>
<feature type="region of interest" description="Disordered" evidence="2">
    <location>
        <begin position="458"/>
        <end position="510"/>
    </location>
</feature>
<dbReference type="PANTHER" id="PTHR44157:SF1">
    <property type="entry name" value="DNAJ HOMOLOG SUBFAMILY C MEMBER 11"/>
    <property type="match status" value="1"/>
</dbReference>
<feature type="region of interest" description="Disordered" evidence="2">
    <location>
        <begin position="1"/>
        <end position="128"/>
    </location>
</feature>
<feature type="region of interest" description="Disordered" evidence="2">
    <location>
        <begin position="252"/>
        <end position="358"/>
    </location>
</feature>
<feature type="compositionally biased region" description="Low complexity" evidence="2">
    <location>
        <begin position="494"/>
        <end position="510"/>
    </location>
</feature>
<feature type="compositionally biased region" description="Basic residues" evidence="2">
    <location>
        <begin position="1101"/>
        <end position="1110"/>
    </location>
</feature>
<evidence type="ECO:0000313" key="4">
    <source>
        <dbReference type="EMBL" id="KJR83077.1"/>
    </source>
</evidence>